<dbReference type="InterPro" id="IPR012854">
    <property type="entry name" value="Cu_amine_oxidase-like_N"/>
</dbReference>
<dbReference type="InterPro" id="IPR036582">
    <property type="entry name" value="Mao_N_sf"/>
</dbReference>
<evidence type="ECO:0000256" key="1">
    <source>
        <dbReference type="SAM" id="SignalP"/>
    </source>
</evidence>
<feature type="domain" description="Copper amine oxidase-like N-terminal" evidence="2">
    <location>
        <begin position="223"/>
        <end position="283"/>
    </location>
</feature>
<dbReference type="eggNOG" id="COG0614">
    <property type="taxonomic scope" value="Bacteria"/>
</dbReference>
<keyword evidence="1" id="KW-0732">Signal</keyword>
<dbReference type="Gene3D" id="3.30.457.10">
    <property type="entry name" value="Copper amine oxidase-like, N-terminal domain"/>
    <property type="match status" value="3"/>
</dbReference>
<protein>
    <recommendedName>
        <fullName evidence="2">Copper amine oxidase-like N-terminal domain-containing protein</fullName>
    </recommendedName>
</protein>
<dbReference type="RefSeq" id="WP_036199149.1">
    <property type="nucleotide sequence ID" value="NZ_AVCY01000011.1"/>
</dbReference>
<evidence type="ECO:0000313" key="3">
    <source>
        <dbReference type="EMBL" id="KGR76528.1"/>
    </source>
</evidence>
<proteinExistence type="predicted"/>
<dbReference type="Proteomes" id="UP000030408">
    <property type="component" value="Unassembled WGS sequence"/>
</dbReference>
<organism evidence="3 4">
    <name type="scientific">Ureibacillus sinduriensis BLB-1 = JCM 15800</name>
    <dbReference type="NCBI Taxonomy" id="1384057"/>
    <lineage>
        <taxon>Bacteria</taxon>
        <taxon>Bacillati</taxon>
        <taxon>Bacillota</taxon>
        <taxon>Bacilli</taxon>
        <taxon>Bacillales</taxon>
        <taxon>Caryophanaceae</taxon>
        <taxon>Ureibacillus</taxon>
    </lineage>
</organism>
<sequence length="638" mass="69661">MFRILFVSLIGLIAFFSTSGMETSAASGANASPVMKGITIELNGETIIFNDPVLNKSGYVLLPMRDFYEAIGATVSWNKETLTASSTKNGHTVDLTINSKNATVDGAPVSVPVAPMMYKDRTYVPLRFVSENLAGSVTWEQSQRKVTIELNDSGDAPDVPGTPVEKPPVQHIIHMNDSKILMEEPIITRGGRTYIPAKYFEYYLENGYGAWLSKTEYELLVADTLYTFTVGSKTVYLDGQSMQMDESPFVEYGEIYVPVHFVVNNLTNSGRIQYDRNKQELYISINDYIFSGQKLDLSYGVLSVPQPVPNAALEGKRELIVSDNPEYLSPSHITDDIATLAEYKIDATTAAKEYSIFGWHLNHLGKKANIGITIENISDANTLEITNAQGVSKVGSDSSIKYDIGLPLADTFLSGNLKNAQGNGVKIAPGETKLIQSYMLDEEKALGFLNNIDVRSLNGANSKYIIRVVLSKDEAQDLTQIHSDVISLYDQHPRGVWPSSTITATLPTYTVGTAQTGYNISNGKTDNLLTTENSLTKMNGIIGNPGHFGMSYKVKVPVSNPNPEEHTIKISLAGRGGSYSGAVKYKDNVYLIPTITPGVSYVQLPEHVIGAGKQETLELEIMHAGGGNLPVAVYVETK</sequence>
<name>A0A0A3I1I5_9BACL</name>
<dbReference type="AlphaFoldDB" id="A0A0A3I1I5"/>
<feature type="domain" description="Copper amine oxidase-like N-terminal" evidence="2">
    <location>
        <begin position="42"/>
        <end position="148"/>
    </location>
</feature>
<accession>A0A0A3I1I5</accession>
<reference evidence="3 4" key="1">
    <citation type="submission" date="2014-02" db="EMBL/GenBank/DDBJ databases">
        <title>Draft genome sequence of Lysinibacillus sinduriensis JCM 15800.</title>
        <authorList>
            <person name="Zhang F."/>
            <person name="Wang G."/>
            <person name="Zhang L."/>
        </authorList>
    </citation>
    <scope>NUCLEOTIDE SEQUENCE [LARGE SCALE GENOMIC DNA]</scope>
    <source>
        <strain evidence="3 4">JCM 15800</strain>
    </source>
</reference>
<keyword evidence="4" id="KW-1185">Reference proteome</keyword>
<dbReference type="Pfam" id="PF07833">
    <property type="entry name" value="Cu_amine_oxidN1"/>
    <property type="match status" value="2"/>
</dbReference>
<evidence type="ECO:0000259" key="2">
    <source>
        <dbReference type="Pfam" id="PF07833"/>
    </source>
</evidence>
<evidence type="ECO:0000313" key="4">
    <source>
        <dbReference type="Proteomes" id="UP000030408"/>
    </source>
</evidence>
<comment type="caution">
    <text evidence="3">The sequence shown here is derived from an EMBL/GenBank/DDBJ whole genome shotgun (WGS) entry which is preliminary data.</text>
</comment>
<feature type="chain" id="PRO_5039090846" description="Copper amine oxidase-like N-terminal domain-containing protein" evidence="1">
    <location>
        <begin position="20"/>
        <end position="638"/>
    </location>
</feature>
<feature type="signal peptide" evidence="1">
    <location>
        <begin position="1"/>
        <end position="19"/>
    </location>
</feature>
<gene>
    <name evidence="3" type="ORF">CD33_06560</name>
</gene>
<dbReference type="OrthoDB" id="2519728at2"/>
<dbReference type="STRING" id="1384057.CD33_06560"/>
<dbReference type="SUPFAM" id="SSF55383">
    <property type="entry name" value="Copper amine oxidase, domain N"/>
    <property type="match status" value="2"/>
</dbReference>
<dbReference type="EMBL" id="JPVO01000045">
    <property type="protein sequence ID" value="KGR76528.1"/>
    <property type="molecule type" value="Genomic_DNA"/>
</dbReference>